<evidence type="ECO:0000259" key="6">
    <source>
        <dbReference type="PROSITE" id="PS50110"/>
    </source>
</evidence>
<feature type="domain" description="PAS" evidence="7">
    <location>
        <begin position="373"/>
        <end position="446"/>
    </location>
</feature>
<dbReference type="RefSeq" id="WP_338003451.1">
    <property type="nucleotide sequence ID" value="NZ_JAOPKA010000004.1"/>
</dbReference>
<dbReference type="Gene3D" id="3.30.565.10">
    <property type="entry name" value="Histidine kinase-like ATPase, C-terminal domain"/>
    <property type="match status" value="1"/>
</dbReference>
<dbReference type="InterPro" id="IPR013655">
    <property type="entry name" value="PAS_fold_3"/>
</dbReference>
<dbReference type="InterPro" id="IPR001610">
    <property type="entry name" value="PAC"/>
</dbReference>
<dbReference type="Pfam" id="PF08448">
    <property type="entry name" value="PAS_4"/>
    <property type="match status" value="1"/>
</dbReference>
<dbReference type="InterPro" id="IPR001789">
    <property type="entry name" value="Sig_transdc_resp-reg_receiver"/>
</dbReference>
<dbReference type="EMBL" id="JAOPKA010000004">
    <property type="protein sequence ID" value="MCU4741615.1"/>
    <property type="molecule type" value="Genomic_DNA"/>
</dbReference>
<comment type="caution">
    <text evidence="4">Lacks conserved residue(s) required for the propagation of feature annotation.</text>
</comment>
<dbReference type="InterPro" id="IPR003594">
    <property type="entry name" value="HATPase_dom"/>
</dbReference>
<dbReference type="Pfam" id="PF02518">
    <property type="entry name" value="HATPase_c"/>
    <property type="match status" value="1"/>
</dbReference>
<gene>
    <name evidence="9" type="ORF">OB960_09395</name>
</gene>
<dbReference type="Gene3D" id="3.30.450.20">
    <property type="entry name" value="PAS domain"/>
    <property type="match status" value="3"/>
</dbReference>
<feature type="domain" description="Histidine kinase" evidence="5">
    <location>
        <begin position="505"/>
        <end position="719"/>
    </location>
</feature>
<evidence type="ECO:0000256" key="3">
    <source>
        <dbReference type="ARBA" id="ARBA00022991"/>
    </source>
</evidence>
<evidence type="ECO:0000313" key="9">
    <source>
        <dbReference type="EMBL" id="MCU4741615.1"/>
    </source>
</evidence>
<comment type="caution">
    <text evidence="9">The sequence shown here is derived from an EMBL/GenBank/DDBJ whole genome shotgun (WGS) entry which is preliminary data.</text>
</comment>
<dbReference type="GO" id="GO:0000160">
    <property type="term" value="P:phosphorelay signal transduction system"/>
    <property type="evidence" value="ECO:0007669"/>
    <property type="project" value="InterPro"/>
</dbReference>
<proteinExistence type="predicted"/>
<dbReference type="Pfam" id="PF08447">
    <property type="entry name" value="PAS_3"/>
    <property type="match status" value="1"/>
</dbReference>
<dbReference type="InterPro" id="IPR035965">
    <property type="entry name" value="PAS-like_dom_sf"/>
</dbReference>
<feature type="domain" description="PAS" evidence="7">
    <location>
        <begin position="133"/>
        <end position="187"/>
    </location>
</feature>
<reference evidence="9" key="1">
    <citation type="submission" date="2022-09" db="EMBL/GenBank/DDBJ databases">
        <title>Enrichment on poylsaccharides allowed isolation of novel metabolic and taxonomic groups of Haloarchaea.</title>
        <authorList>
            <person name="Sorokin D.Y."/>
            <person name="Elcheninov A.G."/>
            <person name="Khizhniak T.V."/>
            <person name="Kolganova T.V."/>
            <person name="Kublanov I.V."/>
        </authorList>
    </citation>
    <scope>NUCLEOTIDE SEQUENCE</scope>
    <source>
        <strain evidence="9">AArc-xg1-1</strain>
    </source>
</reference>
<keyword evidence="2" id="KW-0288">FMN</keyword>
<feature type="domain" description="PAS" evidence="7">
    <location>
        <begin position="247"/>
        <end position="321"/>
    </location>
</feature>
<dbReference type="Gene3D" id="3.40.50.2300">
    <property type="match status" value="1"/>
</dbReference>
<dbReference type="CDD" id="cd00156">
    <property type="entry name" value="REC"/>
    <property type="match status" value="1"/>
</dbReference>
<dbReference type="PROSITE" id="PS50112">
    <property type="entry name" value="PAS"/>
    <property type="match status" value="3"/>
</dbReference>
<feature type="domain" description="Response regulatory" evidence="6">
    <location>
        <begin position="5"/>
        <end position="123"/>
    </location>
</feature>
<dbReference type="NCBIfam" id="TIGR00229">
    <property type="entry name" value="sensory_box"/>
    <property type="match status" value="3"/>
</dbReference>
<dbReference type="SMART" id="SM00448">
    <property type="entry name" value="REC"/>
    <property type="match status" value="1"/>
</dbReference>
<evidence type="ECO:0000259" key="7">
    <source>
        <dbReference type="PROSITE" id="PS50112"/>
    </source>
</evidence>
<dbReference type="SUPFAM" id="SSF52172">
    <property type="entry name" value="CheY-like"/>
    <property type="match status" value="1"/>
</dbReference>
<dbReference type="SMART" id="SM00086">
    <property type="entry name" value="PAC"/>
    <property type="match status" value="2"/>
</dbReference>
<dbReference type="InterPro" id="IPR000014">
    <property type="entry name" value="PAS"/>
</dbReference>
<dbReference type="Proteomes" id="UP001321018">
    <property type="component" value="Unassembled WGS sequence"/>
</dbReference>
<accession>A0AAP2YYF6</accession>
<dbReference type="PROSITE" id="PS50110">
    <property type="entry name" value="RESPONSE_REGULATORY"/>
    <property type="match status" value="1"/>
</dbReference>
<dbReference type="InterPro" id="IPR000700">
    <property type="entry name" value="PAS-assoc_C"/>
</dbReference>
<sequence length="719" mass="81784">MKTISILHVDGDRSFSESFSAALFEESDRFSIRSEQRVSDAVDHLTDSLERIDCIVSEYDLPETTGLDFLSAVRDEHPELPFILFTGTERDSIASEAISEGVTDYVRKGDDEQYTLLANRLEGFVEQYRSRSRRDQVCHALEAATEGIGLLDERGRYVYLNDAYAELYDYDRDDLVGTHWERLYPEDEADRFHEEILPILERDGTWSGHSLGKRATGETFSEELSLTKLSTDGHVCVVRDVSRRLERERQFETLATTLQGMVYRCRNEPSWPMETVHGNIEEFLGYTAAGLASQQPSWGELIHPDDRETVWRSIQDALAASERFELTYRVIDSDGDIKWVIERGCGVYDQNGSVEAVEGLVTDITDRKRREEELEWKTQAIDEAPLGIVMSDPNQGDNPITYVNDRFSELTGYSKDEVRGRNCRFLQGPLTDEEPIQQIRDAIATEESIGVDLLNYRKEKIPFWNHVQITPITDDDGTLTHFVGFQNDITSRVEHERRIEILNRMLLHNIRNNLNILLGYLSILAERLPTETELIADVRAPIDRLIESSEKARQIESRLESASFQPERLNLEQLLEKALAHGWEIDGNAEIRSDVDPDCCVLASESVAVALRELIENAVKYTTEAQPTVTVTTDTKTVDFPQQDETRDAVVIHIDDTNTTISDLDRTRLLGNEESAVHHGSGLGLWIVHWIVTMSGGLITHTPREPRGNRISVTLLRPE</sequence>
<dbReference type="SUPFAM" id="SSF55785">
    <property type="entry name" value="PYP-like sensor domain (PAS domain)"/>
    <property type="match status" value="3"/>
</dbReference>
<feature type="domain" description="PAC" evidence="8">
    <location>
        <begin position="447"/>
        <end position="501"/>
    </location>
</feature>
<organism evidence="9 10">
    <name type="scientific">Natronoglomus mannanivorans</name>
    <dbReference type="NCBI Taxonomy" id="2979990"/>
    <lineage>
        <taxon>Archaea</taxon>
        <taxon>Methanobacteriati</taxon>
        <taxon>Methanobacteriota</taxon>
        <taxon>Stenosarchaea group</taxon>
        <taxon>Halobacteria</taxon>
        <taxon>Halobacteriales</taxon>
        <taxon>Natrialbaceae</taxon>
        <taxon>Natronoglomus</taxon>
    </lineage>
</organism>
<evidence type="ECO:0000259" key="8">
    <source>
        <dbReference type="PROSITE" id="PS50113"/>
    </source>
</evidence>
<dbReference type="InterPro" id="IPR013656">
    <property type="entry name" value="PAS_4"/>
</dbReference>
<dbReference type="InterPro" id="IPR036890">
    <property type="entry name" value="HATPase_C_sf"/>
</dbReference>
<dbReference type="CDD" id="cd00130">
    <property type="entry name" value="PAS"/>
    <property type="match status" value="3"/>
</dbReference>
<dbReference type="InterPro" id="IPR005467">
    <property type="entry name" value="His_kinase_dom"/>
</dbReference>
<evidence type="ECO:0000256" key="2">
    <source>
        <dbReference type="ARBA" id="ARBA00022643"/>
    </source>
</evidence>
<dbReference type="PANTHER" id="PTHR47429:SF2">
    <property type="entry name" value="PROTEIN TWIN LOV 1"/>
    <property type="match status" value="1"/>
</dbReference>
<protein>
    <submittedName>
        <fullName evidence="9">PAS domain S-box protein</fullName>
    </submittedName>
</protein>
<evidence type="ECO:0000313" key="10">
    <source>
        <dbReference type="Proteomes" id="UP001321018"/>
    </source>
</evidence>
<dbReference type="Pfam" id="PF00072">
    <property type="entry name" value="Response_reg"/>
    <property type="match status" value="1"/>
</dbReference>
<feature type="domain" description="PAC" evidence="8">
    <location>
        <begin position="324"/>
        <end position="376"/>
    </location>
</feature>
<dbReference type="PROSITE" id="PS50109">
    <property type="entry name" value="HIS_KIN"/>
    <property type="match status" value="1"/>
</dbReference>
<dbReference type="SMART" id="SM00387">
    <property type="entry name" value="HATPase_c"/>
    <property type="match status" value="1"/>
</dbReference>
<dbReference type="InterPro" id="IPR011006">
    <property type="entry name" value="CheY-like_superfamily"/>
</dbReference>
<keyword evidence="3" id="KW-0157">Chromophore</keyword>
<dbReference type="PANTHER" id="PTHR47429">
    <property type="entry name" value="PROTEIN TWIN LOV 1"/>
    <property type="match status" value="1"/>
</dbReference>
<dbReference type="PROSITE" id="PS50113">
    <property type="entry name" value="PAC"/>
    <property type="match status" value="2"/>
</dbReference>
<evidence type="ECO:0000256" key="4">
    <source>
        <dbReference type="PROSITE-ProRule" id="PRU00169"/>
    </source>
</evidence>
<evidence type="ECO:0000256" key="1">
    <source>
        <dbReference type="ARBA" id="ARBA00022630"/>
    </source>
</evidence>
<dbReference type="SMART" id="SM00091">
    <property type="entry name" value="PAS"/>
    <property type="match status" value="3"/>
</dbReference>
<name>A0AAP2YYF6_9EURY</name>
<keyword evidence="1" id="KW-0285">Flavoprotein</keyword>
<evidence type="ECO:0000259" key="5">
    <source>
        <dbReference type="PROSITE" id="PS50109"/>
    </source>
</evidence>
<dbReference type="AlphaFoldDB" id="A0AAP2YYF6"/>
<dbReference type="Pfam" id="PF13426">
    <property type="entry name" value="PAS_9"/>
    <property type="match status" value="1"/>
</dbReference>
<dbReference type="SUPFAM" id="SSF55874">
    <property type="entry name" value="ATPase domain of HSP90 chaperone/DNA topoisomerase II/histidine kinase"/>
    <property type="match status" value="1"/>
</dbReference>